<proteinExistence type="inferred from homology"/>
<dbReference type="CDD" id="cd02247">
    <property type="entry name" value="cupin_pirin_C"/>
    <property type="match status" value="1"/>
</dbReference>
<accession>A0ABV5EHV9</accession>
<dbReference type="PANTHER" id="PTHR13903">
    <property type="entry name" value="PIRIN-RELATED"/>
    <property type="match status" value="1"/>
</dbReference>
<feature type="domain" description="Pirin N-terminal" evidence="3">
    <location>
        <begin position="50"/>
        <end position="122"/>
    </location>
</feature>
<dbReference type="InterPro" id="IPR012093">
    <property type="entry name" value="Pirin"/>
</dbReference>
<comment type="caution">
    <text evidence="5">The sequence shown here is derived from an EMBL/GenBank/DDBJ whole genome shotgun (WGS) entry which is preliminary data.</text>
</comment>
<dbReference type="PANTHER" id="PTHR13903:SF8">
    <property type="entry name" value="PIRIN"/>
    <property type="match status" value="1"/>
</dbReference>
<dbReference type="EMBL" id="JAYMRP010000031">
    <property type="protein sequence ID" value="MFB8776444.1"/>
    <property type="molecule type" value="Genomic_DNA"/>
</dbReference>
<dbReference type="InterPro" id="IPR003829">
    <property type="entry name" value="Pirin_N_dom"/>
</dbReference>
<evidence type="ECO:0000313" key="5">
    <source>
        <dbReference type="EMBL" id="MFB8776444.1"/>
    </source>
</evidence>
<feature type="domain" description="Pirin C-terminal" evidence="4">
    <location>
        <begin position="176"/>
        <end position="284"/>
    </location>
</feature>
<comment type="similarity">
    <text evidence="1 2">Belongs to the pirin family.</text>
</comment>
<dbReference type="Pfam" id="PF05726">
    <property type="entry name" value="Pirin_C"/>
    <property type="match status" value="1"/>
</dbReference>
<protein>
    <submittedName>
        <fullName evidence="5">Pirin family protein</fullName>
    </submittedName>
</protein>
<dbReference type="RefSeq" id="WP_376734987.1">
    <property type="nucleotide sequence ID" value="NZ_JAYMRP010000031.1"/>
</dbReference>
<evidence type="ECO:0000259" key="3">
    <source>
        <dbReference type="Pfam" id="PF02678"/>
    </source>
</evidence>
<evidence type="ECO:0000256" key="2">
    <source>
        <dbReference type="RuleBase" id="RU003457"/>
    </source>
</evidence>
<name>A0ABV5EHV9_9ACTN</name>
<dbReference type="Proteomes" id="UP001585080">
    <property type="component" value="Unassembled WGS sequence"/>
</dbReference>
<keyword evidence="6" id="KW-1185">Reference proteome</keyword>
<dbReference type="SUPFAM" id="SSF51182">
    <property type="entry name" value="RmlC-like cupins"/>
    <property type="match status" value="1"/>
</dbReference>
<dbReference type="InterPro" id="IPR011051">
    <property type="entry name" value="RmlC_Cupin_sf"/>
</dbReference>
<reference evidence="5 6" key="1">
    <citation type="submission" date="2024-01" db="EMBL/GenBank/DDBJ databases">
        <title>Genome mining of biosynthetic gene clusters to explore secondary metabolites of Streptomyces sp.</title>
        <authorList>
            <person name="Baig A."/>
            <person name="Ajitkumar Shintre N."/>
            <person name="Kumar H."/>
            <person name="Anbarasu A."/>
            <person name="Ramaiah S."/>
        </authorList>
    </citation>
    <scope>NUCLEOTIDE SEQUENCE [LARGE SCALE GENOMIC DNA]</scope>
    <source>
        <strain evidence="5 6">A57</strain>
    </source>
</reference>
<evidence type="ECO:0000256" key="1">
    <source>
        <dbReference type="ARBA" id="ARBA00008416"/>
    </source>
</evidence>
<dbReference type="Gene3D" id="2.60.120.10">
    <property type="entry name" value="Jelly Rolls"/>
    <property type="match status" value="2"/>
</dbReference>
<dbReference type="InterPro" id="IPR008778">
    <property type="entry name" value="Pirin_C_dom"/>
</dbReference>
<sequence length="296" mass="31457">MNTSALAPGRTVARVGTKSALGPTATSDDSAMLFAPQDPRLTDPFLLAGEERFSAPGFEWHPHRGMETVTTVLNGVLEHGDGNGNAGLLQAGDVQWMTAGRGIVHRELAYRDEHAHIVQLWLNLPSDRKLTESRYQDLTVSARPRVVRPGAVLDVVSGTVEGVTGPALNHVEVQAVTVTLEPTATLTYTLPAAHRALVLVVSGRATVAGRALAAGQTAWSDPLADPAGDSVLLLGAPDGDDTTQLMIYSATPLGEPVAFGGPFVMNHHDEIEQAYTDFRTGGFGEVPRLARIAYDR</sequence>
<evidence type="ECO:0000259" key="4">
    <source>
        <dbReference type="Pfam" id="PF05726"/>
    </source>
</evidence>
<dbReference type="Pfam" id="PF02678">
    <property type="entry name" value="Pirin"/>
    <property type="match status" value="1"/>
</dbReference>
<organism evidence="5 6">
    <name type="scientific">Streptomyces broussonetiae</name>
    <dbReference type="NCBI Taxonomy" id="2686304"/>
    <lineage>
        <taxon>Bacteria</taxon>
        <taxon>Bacillati</taxon>
        <taxon>Actinomycetota</taxon>
        <taxon>Actinomycetes</taxon>
        <taxon>Kitasatosporales</taxon>
        <taxon>Streptomycetaceae</taxon>
        <taxon>Streptomyces</taxon>
    </lineage>
</organism>
<gene>
    <name evidence="5" type="ORF">VSS16_27515</name>
</gene>
<dbReference type="PIRSF" id="PIRSF006232">
    <property type="entry name" value="Pirin"/>
    <property type="match status" value="1"/>
</dbReference>
<dbReference type="CDD" id="cd02909">
    <property type="entry name" value="cupin_pirin_N"/>
    <property type="match status" value="1"/>
</dbReference>
<evidence type="ECO:0000313" key="6">
    <source>
        <dbReference type="Proteomes" id="UP001585080"/>
    </source>
</evidence>
<dbReference type="InterPro" id="IPR014710">
    <property type="entry name" value="RmlC-like_jellyroll"/>
</dbReference>